<organism evidence="2 3">
    <name type="scientific">Ignatzschineria cameli</name>
    <dbReference type="NCBI Taxonomy" id="2182793"/>
    <lineage>
        <taxon>Bacteria</taxon>
        <taxon>Pseudomonadati</taxon>
        <taxon>Pseudomonadota</taxon>
        <taxon>Gammaproteobacteria</taxon>
        <taxon>Cardiobacteriales</taxon>
        <taxon>Ignatzschineriaceae</taxon>
        <taxon>Ignatzschineria</taxon>
    </lineage>
</organism>
<proteinExistence type="predicted"/>
<gene>
    <name evidence="2" type="ORF">DC077_08260</name>
</gene>
<dbReference type="AlphaFoldDB" id="A0A2U2AL98"/>
<feature type="domain" description="Abortive phage infection protein C-terminal" evidence="1">
    <location>
        <begin position="276"/>
        <end position="583"/>
    </location>
</feature>
<comment type="caution">
    <text evidence="2">The sequence shown here is derived from an EMBL/GenBank/DDBJ whole genome shotgun (WGS) entry which is preliminary data.</text>
</comment>
<protein>
    <recommendedName>
        <fullName evidence="1">Abortive phage infection protein C-terminal domain-containing protein</fullName>
    </recommendedName>
</protein>
<accession>A0A2U2AL98</accession>
<dbReference type="Proteomes" id="UP000245059">
    <property type="component" value="Unassembled WGS sequence"/>
</dbReference>
<dbReference type="EMBL" id="QEWW01000006">
    <property type="protein sequence ID" value="PWD83994.1"/>
    <property type="molecule type" value="Genomic_DNA"/>
</dbReference>
<evidence type="ECO:0000313" key="2">
    <source>
        <dbReference type="EMBL" id="PWD83994.1"/>
    </source>
</evidence>
<dbReference type="RefSeq" id="WP_109217933.1">
    <property type="nucleotide sequence ID" value="NZ_QEWT01000008.1"/>
</dbReference>
<evidence type="ECO:0000313" key="3">
    <source>
        <dbReference type="Proteomes" id="UP000245059"/>
    </source>
</evidence>
<reference evidence="3" key="1">
    <citation type="submission" date="2018-05" db="EMBL/GenBank/DDBJ databases">
        <title>Ignatzschineria dubaiensis sp. nov., isolated from necrotic foot tissues of dromedaries (Camelus dromedarius) and associated maggots in Dubai, United Arab Emirates.</title>
        <authorList>
            <person name="Tsang C.C."/>
            <person name="Tang J.Y.M."/>
            <person name="Fong J.Y.H."/>
            <person name="Kinne J."/>
            <person name="Lee H.H."/>
            <person name="Joseph M."/>
            <person name="Jose S."/>
            <person name="Schuster R.K."/>
            <person name="Tang Y."/>
            <person name="Sivakumar S."/>
            <person name="Chen J.H.K."/>
            <person name="Teng J.L.L."/>
            <person name="Lau S.K.P."/>
            <person name="Wernery U."/>
            <person name="Woo P.C.Y."/>
        </authorList>
    </citation>
    <scope>NUCLEOTIDE SEQUENCE [LARGE SCALE GENOMIC DNA]</scope>
    <source>
        <strain evidence="3">UAE-HKU57</strain>
    </source>
</reference>
<evidence type="ECO:0000259" key="1">
    <source>
        <dbReference type="Pfam" id="PF10592"/>
    </source>
</evidence>
<name>A0A2U2AL98_9GAMM</name>
<dbReference type="InterPro" id="IPR018891">
    <property type="entry name" value="AIPR_C"/>
</dbReference>
<dbReference type="Pfam" id="PF10592">
    <property type="entry name" value="AIPR"/>
    <property type="match status" value="1"/>
</dbReference>
<sequence>MSNKKTISHPIINSYVEEFSKQYEIESNGEIDAHKVFEDYINNLVLSVYCNDPNASYLDMETGSAIGIDGIAIFVADKLITSISDVEYILDEVKKFDVSFYFIQSKTSPKFDRHSITDFLSSIRRFFDFSSVKCNILELQEFWEIAKFIFSKATRFKGQPKLNTFYITLSANNIDLKDPHLSHTIGQSIQDINDLNLFEPIKKINFIGIQEIMTLNSKLNTELEVVIKMAKTPLAYPKDQSNKVKNGYYGLIQLTEFIKILTEDIDGNKVLRRHIFDDNIRYYLGSDEKIEVNATMKEQITGDRAYLFGMLNNGITVIADEINLSSEELSLKNYQIVNGCQTSNVIFEVLNDIHNNSEDIYLPIRFIATEDEETKSSIIKATNSQTTLKPEQLAALSSIQKAIEQYYETKKKSNNFDLFYERRTEQFRDDNVQKTKIITIPLQIKSTSAMFLDLPDEVSGQYGKVERSTRGSLFQDNHLAFLNTYYVSGLAWYRVDRFIRTNEEGKKARRARWHLMMLLKYLLCDHNLIYKKIDRHSEEASKKIEKKLLDEEKCNSLIMQCLNIIKECLKTHNIDYVLDRKTFERKETTTLLIQYIKQKK</sequence>